<gene>
    <name evidence="2" type="ORF">D1614_16180</name>
</gene>
<dbReference type="EMBL" id="QWGR01000010">
    <property type="protein sequence ID" value="RIJ46973.1"/>
    <property type="molecule type" value="Genomic_DNA"/>
</dbReference>
<proteinExistence type="predicted"/>
<evidence type="ECO:0008006" key="4">
    <source>
        <dbReference type="Google" id="ProtNLM"/>
    </source>
</evidence>
<sequence length="126" mass="14020">MKKLLVFIFMIALLPMTGNSAELTSEKQLVGEWNFNVPSAPYGYEKGTLTIAEKEKKLTGEVKFADGYKIQLKDVSFADGVFKCGLYVDYEYVNLKAKIQDQKMTGTVTSSEGSMELSATRVKAKE</sequence>
<keyword evidence="3" id="KW-1185">Reference proteome</keyword>
<dbReference type="AlphaFoldDB" id="A0A399SYX1"/>
<comment type="caution">
    <text evidence="2">The sequence shown here is derived from an EMBL/GenBank/DDBJ whole genome shotgun (WGS) entry which is preliminary data.</text>
</comment>
<evidence type="ECO:0000256" key="1">
    <source>
        <dbReference type="SAM" id="SignalP"/>
    </source>
</evidence>
<dbReference type="RefSeq" id="WP_119439014.1">
    <property type="nucleotide sequence ID" value="NZ_QWGR01000010.1"/>
</dbReference>
<dbReference type="OrthoDB" id="956225at2"/>
<accession>A0A399SYX1</accession>
<keyword evidence="1" id="KW-0732">Signal</keyword>
<evidence type="ECO:0000313" key="2">
    <source>
        <dbReference type="EMBL" id="RIJ46973.1"/>
    </source>
</evidence>
<name>A0A399SYX1_9BACT</name>
<reference evidence="2 3" key="1">
    <citation type="submission" date="2018-08" db="EMBL/GenBank/DDBJ databases">
        <title>Pallidiluteibacterium maritimus gen. nov., sp. nov., isolated from coastal sediment.</title>
        <authorList>
            <person name="Zhou L.Y."/>
        </authorList>
    </citation>
    <scope>NUCLEOTIDE SEQUENCE [LARGE SCALE GENOMIC DNA]</scope>
    <source>
        <strain evidence="2 3">XSD2</strain>
    </source>
</reference>
<protein>
    <recommendedName>
        <fullName evidence="4">Lipocalin-like domain-containing protein</fullName>
    </recommendedName>
</protein>
<organism evidence="2 3">
    <name type="scientific">Maribellus luteus</name>
    <dbReference type="NCBI Taxonomy" id="2305463"/>
    <lineage>
        <taxon>Bacteria</taxon>
        <taxon>Pseudomonadati</taxon>
        <taxon>Bacteroidota</taxon>
        <taxon>Bacteroidia</taxon>
        <taxon>Marinilabiliales</taxon>
        <taxon>Prolixibacteraceae</taxon>
        <taxon>Maribellus</taxon>
    </lineage>
</organism>
<dbReference type="Proteomes" id="UP000265926">
    <property type="component" value="Unassembled WGS sequence"/>
</dbReference>
<evidence type="ECO:0000313" key="3">
    <source>
        <dbReference type="Proteomes" id="UP000265926"/>
    </source>
</evidence>
<feature type="signal peptide" evidence="1">
    <location>
        <begin position="1"/>
        <end position="20"/>
    </location>
</feature>
<feature type="chain" id="PRO_5017376566" description="Lipocalin-like domain-containing protein" evidence="1">
    <location>
        <begin position="21"/>
        <end position="126"/>
    </location>
</feature>